<evidence type="ECO:0000313" key="6">
    <source>
        <dbReference type="Proteomes" id="UP000198386"/>
    </source>
</evidence>
<dbReference type="CDD" id="cd03801">
    <property type="entry name" value="GT4_PimA-like"/>
    <property type="match status" value="1"/>
</dbReference>
<dbReference type="Proteomes" id="UP000198386">
    <property type="component" value="Unassembled WGS sequence"/>
</dbReference>
<sequence>MVTTRGPRLASGRDTDTVGMPLSPGATATGRRHLELPVGRPRTGRVVAVHPHADLYGSDRMFLESLAALGPDVLAVLSTSGPLVEAVRARGYEVRVEEFPVLRKVELRDPRRAVVFAGRFLRSVGTLASWLRAQGADVLYVSTVTAPEWLLAGRLAGVRVVCHVHESMPMPRPAAALLLSPLLAADTVVANSGDTAAWIRASLGARAARRTRVVHNGVREPVAPAVQRAPGRPRSLVVVGRLSTIKGQDTAVRATALVRQAGHDVTLTLVGDCYPGYEAVEDGLRDLAVREGVDDVTVFTGFQDPAPHVAAADVVLVPSRVESFGLVAVEALLLGRPVVATRIGGLPEVLRDGETGLLVPADDPRALADAVLRLLADPRLAEALGAAGRADARARFSMTAFTQALAAAVLPGPARTLPTAA</sequence>
<dbReference type="InterPro" id="IPR028098">
    <property type="entry name" value="Glyco_trans_4-like_N"/>
</dbReference>
<keyword evidence="1" id="KW-0328">Glycosyltransferase</keyword>
<dbReference type="PANTHER" id="PTHR12526:SF510">
    <property type="entry name" value="D-INOSITOL 3-PHOSPHATE GLYCOSYLTRANSFERASE"/>
    <property type="match status" value="1"/>
</dbReference>
<accession>A0A239GFP0</accession>
<evidence type="ECO:0000256" key="3">
    <source>
        <dbReference type="SAM" id="MobiDB-lite"/>
    </source>
</evidence>
<dbReference type="Pfam" id="PF13439">
    <property type="entry name" value="Glyco_transf_4"/>
    <property type="match status" value="1"/>
</dbReference>
<evidence type="ECO:0000256" key="1">
    <source>
        <dbReference type="ARBA" id="ARBA00022676"/>
    </source>
</evidence>
<dbReference type="GO" id="GO:0016757">
    <property type="term" value="F:glycosyltransferase activity"/>
    <property type="evidence" value="ECO:0007669"/>
    <property type="project" value="UniProtKB-KW"/>
</dbReference>
<keyword evidence="2" id="KW-0808">Transferase</keyword>
<dbReference type="SUPFAM" id="SSF53756">
    <property type="entry name" value="UDP-Glycosyltransferase/glycogen phosphorylase"/>
    <property type="match status" value="1"/>
</dbReference>
<reference evidence="6" key="1">
    <citation type="submission" date="2017-06" db="EMBL/GenBank/DDBJ databases">
        <authorList>
            <person name="Varghese N."/>
            <person name="Submissions S."/>
        </authorList>
    </citation>
    <scope>NUCLEOTIDE SEQUENCE [LARGE SCALE GENOMIC DNA]</scope>
    <source>
        <strain evidence="6">DSM 45423</strain>
    </source>
</reference>
<gene>
    <name evidence="5" type="ORF">SAMN04488107_3383</name>
</gene>
<organism evidence="5 6">
    <name type="scientific">Geodermatophilus saharensis</name>
    <dbReference type="NCBI Taxonomy" id="1137994"/>
    <lineage>
        <taxon>Bacteria</taxon>
        <taxon>Bacillati</taxon>
        <taxon>Actinomycetota</taxon>
        <taxon>Actinomycetes</taxon>
        <taxon>Geodermatophilales</taxon>
        <taxon>Geodermatophilaceae</taxon>
        <taxon>Geodermatophilus</taxon>
    </lineage>
</organism>
<protein>
    <recommendedName>
        <fullName evidence="4">Glycosyltransferase subfamily 4-like N-terminal domain-containing protein</fullName>
    </recommendedName>
</protein>
<evidence type="ECO:0000259" key="4">
    <source>
        <dbReference type="Pfam" id="PF13439"/>
    </source>
</evidence>
<evidence type="ECO:0000313" key="5">
    <source>
        <dbReference type="EMBL" id="SNS67950.1"/>
    </source>
</evidence>
<name>A0A239GFP0_9ACTN</name>
<evidence type="ECO:0000256" key="2">
    <source>
        <dbReference type="ARBA" id="ARBA00022679"/>
    </source>
</evidence>
<dbReference type="Gene3D" id="3.40.50.2000">
    <property type="entry name" value="Glycogen Phosphorylase B"/>
    <property type="match status" value="2"/>
</dbReference>
<feature type="region of interest" description="Disordered" evidence="3">
    <location>
        <begin position="1"/>
        <end position="28"/>
    </location>
</feature>
<dbReference type="EMBL" id="FZOH01000007">
    <property type="protein sequence ID" value="SNS67950.1"/>
    <property type="molecule type" value="Genomic_DNA"/>
</dbReference>
<feature type="domain" description="Glycosyltransferase subfamily 4-like N-terminal" evidence="4">
    <location>
        <begin position="83"/>
        <end position="218"/>
    </location>
</feature>
<dbReference type="Pfam" id="PF13692">
    <property type="entry name" value="Glyco_trans_1_4"/>
    <property type="match status" value="1"/>
</dbReference>
<proteinExistence type="predicted"/>
<dbReference type="PANTHER" id="PTHR12526">
    <property type="entry name" value="GLYCOSYLTRANSFERASE"/>
    <property type="match status" value="1"/>
</dbReference>
<dbReference type="AlphaFoldDB" id="A0A239GFP0"/>
<keyword evidence="6" id="KW-1185">Reference proteome</keyword>